<dbReference type="AlphaFoldDB" id="A0A8C4M9Z1"/>
<dbReference type="GO" id="GO:0030833">
    <property type="term" value="P:regulation of actin filament polymerization"/>
    <property type="evidence" value="ECO:0007669"/>
    <property type="project" value="InterPro"/>
</dbReference>
<organism evidence="1">
    <name type="scientific">Equus asinus asinus</name>
    <dbReference type="NCBI Taxonomy" id="83772"/>
    <lineage>
        <taxon>Eukaryota</taxon>
        <taxon>Metazoa</taxon>
        <taxon>Chordata</taxon>
        <taxon>Craniata</taxon>
        <taxon>Vertebrata</taxon>
        <taxon>Euteleostomi</taxon>
        <taxon>Mammalia</taxon>
        <taxon>Eutheria</taxon>
        <taxon>Laurasiatheria</taxon>
        <taxon>Perissodactyla</taxon>
        <taxon>Equidae</taxon>
        <taxon>Equus</taxon>
    </lineage>
</organism>
<dbReference type="Ensembl" id="ENSEAST00005026103.1">
    <property type="protein sequence ID" value="ENSEASP00005024068.1"/>
    <property type="gene ID" value="ENSEASG00005016331.1"/>
</dbReference>
<name>A0A8C4M9Z1_EQUAS</name>
<dbReference type="PANTHER" id="PTHR12195">
    <property type="entry name" value="CYTOPLASMIC FMR1-INTERACTING PROTEIN-RELATED"/>
    <property type="match status" value="1"/>
</dbReference>
<reference evidence="1" key="1">
    <citation type="submission" date="2023-03" db="UniProtKB">
        <authorList>
            <consortium name="Ensembl"/>
        </authorList>
    </citation>
    <scope>IDENTIFICATION</scope>
</reference>
<protein>
    <submittedName>
        <fullName evidence="1">Uncharacterized protein</fullName>
    </submittedName>
</protein>
<dbReference type="InterPro" id="IPR008081">
    <property type="entry name" value="Cytoplasmic_FMR1-int"/>
</dbReference>
<dbReference type="GO" id="GO:0031267">
    <property type="term" value="F:small GTPase binding"/>
    <property type="evidence" value="ECO:0007669"/>
    <property type="project" value="InterPro"/>
</dbReference>
<evidence type="ECO:0000313" key="1">
    <source>
        <dbReference type="Ensembl" id="ENSEASP00005024068.1"/>
    </source>
</evidence>
<proteinExistence type="predicted"/>
<sequence>LNTGTAALTTCVPLENVLSNMDLLEELPLPNQQPCMESLPSSIMYWANFDTNFKDRKGFVTGIARYVQQATVHSRIITGCVGFCLLIKAKNFSKKRDSGFRGHVMDLKKVVA</sequence>
<accession>A0A8C4M9Z1</accession>